<gene>
    <name evidence="2" type="ORF">HGA02_09425</name>
</gene>
<evidence type="ECO:0000256" key="1">
    <source>
        <dbReference type="SAM" id="SignalP"/>
    </source>
</evidence>
<name>A0ABX1K2J0_9CELL</name>
<proteinExistence type="predicted"/>
<dbReference type="Proteomes" id="UP000777774">
    <property type="component" value="Unassembled WGS sequence"/>
</dbReference>
<protein>
    <recommendedName>
        <fullName evidence="4">Lipoprotein</fullName>
    </recommendedName>
</protein>
<keyword evidence="3" id="KW-1185">Reference proteome</keyword>
<accession>A0ABX1K2J0</accession>
<organism evidence="2 3">
    <name type="scientific">Cellulomonas septica</name>
    <dbReference type="NCBI Taxonomy" id="285080"/>
    <lineage>
        <taxon>Bacteria</taxon>
        <taxon>Bacillati</taxon>
        <taxon>Actinomycetota</taxon>
        <taxon>Actinomycetes</taxon>
        <taxon>Micrococcales</taxon>
        <taxon>Cellulomonadaceae</taxon>
        <taxon>Cellulomonas</taxon>
    </lineage>
</organism>
<dbReference type="PROSITE" id="PS51257">
    <property type="entry name" value="PROKAR_LIPOPROTEIN"/>
    <property type="match status" value="1"/>
</dbReference>
<comment type="caution">
    <text evidence="2">The sequence shown here is derived from an EMBL/GenBank/DDBJ whole genome shotgun (WGS) entry which is preliminary data.</text>
</comment>
<evidence type="ECO:0000313" key="2">
    <source>
        <dbReference type="EMBL" id="NKY39741.1"/>
    </source>
</evidence>
<feature type="chain" id="PRO_5045067375" description="Lipoprotein" evidence="1">
    <location>
        <begin position="29"/>
        <end position="141"/>
    </location>
</feature>
<feature type="signal peptide" evidence="1">
    <location>
        <begin position="1"/>
        <end position="28"/>
    </location>
</feature>
<dbReference type="EMBL" id="JAAXOY010000202">
    <property type="protein sequence ID" value="NKY39741.1"/>
    <property type="molecule type" value="Genomic_DNA"/>
</dbReference>
<evidence type="ECO:0008006" key="4">
    <source>
        <dbReference type="Google" id="ProtNLM"/>
    </source>
</evidence>
<keyword evidence="1" id="KW-0732">Signal</keyword>
<reference evidence="2 3" key="1">
    <citation type="submission" date="2020-04" db="EMBL/GenBank/DDBJ databases">
        <title>MicrobeNet Type strains.</title>
        <authorList>
            <person name="Nicholson A.C."/>
        </authorList>
    </citation>
    <scope>NUCLEOTIDE SEQUENCE [LARGE SCALE GENOMIC DNA]</scope>
    <source>
        <strain evidence="2 3">ATCC BAA-787</strain>
    </source>
</reference>
<evidence type="ECO:0000313" key="3">
    <source>
        <dbReference type="Proteomes" id="UP000777774"/>
    </source>
</evidence>
<sequence>MVSRRGPAGVVLALVVVAAAACSSPAQVRGDVADVAQEFYAAVDAGDGEAACALLAPAVVEAVEDEEGEPCADALTSGDLGADLSARASDGDVTVRRAGGQAQARTPQDTLFLAASGDTWVVTAAACDPRPPRPYDCALEA</sequence>
<dbReference type="RefSeq" id="WP_168678790.1">
    <property type="nucleotide sequence ID" value="NZ_JAAXOY010000202.1"/>
</dbReference>